<keyword evidence="5" id="KW-0560">Oxidoreductase</keyword>
<dbReference type="InterPro" id="IPR006091">
    <property type="entry name" value="Acyl-CoA_Oxase/DH_mid-dom"/>
</dbReference>
<evidence type="ECO:0000259" key="6">
    <source>
        <dbReference type="Pfam" id="PF00441"/>
    </source>
</evidence>
<dbReference type="PANTHER" id="PTHR42707:SF3">
    <property type="entry name" value="ACYL-COA DEHYDROGENASE AIDB-RELATED"/>
    <property type="match status" value="1"/>
</dbReference>
<proteinExistence type="inferred from homology"/>
<accession>A0AB38BVI0</accession>
<dbReference type="InterPro" id="IPR009075">
    <property type="entry name" value="AcylCo_DH/oxidase_C"/>
</dbReference>
<feature type="domain" description="Adaptive response protein AidB N-terminal" evidence="8">
    <location>
        <begin position="14"/>
        <end position="168"/>
    </location>
</feature>
<comment type="cofactor">
    <cofactor evidence="1 5">
        <name>FAD</name>
        <dbReference type="ChEBI" id="CHEBI:57692"/>
    </cofactor>
</comment>
<sequence length="549" mass="59860">MNLNQFAETHEVTNQPPPLDGANLYRIDVPLQEWSSRFGAGWAQPRIDAYGALAGGPLMAAGFLANQHKPEFASHDRYGHRIDLVEFHPAYHQLMSAAIEHGIPSLPWTYPQPGAHVARAAMSYLHTQADPGSGCPLTMTFASVPALKLQPDLAEIWLPKVLSTEYDPRNVGIAHKNGATIGMAMTEKQGGTDVRANTTRAFPVGAGGPGQAYELVGHKWFCSAPMCDAFLTLAQTDKGLSCFLLPRHRPDDTRNEFYIQRLKNKLGNWSNASSEVEFRGALAWMIGEEGRGVPTIIEMVAMTRFDCMIGSSALMRQALTQATHHCAHRAVSGRLLAEQPLMQNVLADLALESEAALALTLRMGRALDHQDDDHEKRFVRLVTAVGKYWICKRAPAMINEAAECLGGAGYVEDSILPRLYREAPVNSTWEGSGNVQCLDVLRTLSKEPCALDALFDELGDGHGDRHLAAHIDKLKVAFRDTGDIQYRARQLTEDIAIALQGKLLLEAGNATVSDGFIAGRLVSGGRVYGALPKGVDVETLLQRSSPQVA</sequence>
<dbReference type="InterPro" id="IPR041504">
    <property type="entry name" value="AidB_N"/>
</dbReference>
<dbReference type="Gene3D" id="6.10.250.600">
    <property type="match status" value="1"/>
</dbReference>
<protein>
    <submittedName>
        <fullName evidence="9">Acyl-CoA dehydrogenase</fullName>
    </submittedName>
</protein>
<keyword evidence="3 5" id="KW-0285">Flavoprotein</keyword>
<dbReference type="InterPro" id="IPR036250">
    <property type="entry name" value="AcylCo_DH-like_C"/>
</dbReference>
<dbReference type="InterPro" id="IPR052904">
    <property type="entry name" value="Acyl-CoA_dehydrogenase-like"/>
</dbReference>
<evidence type="ECO:0000259" key="7">
    <source>
        <dbReference type="Pfam" id="PF02770"/>
    </source>
</evidence>
<dbReference type="EMBL" id="FOVV01000009">
    <property type="protein sequence ID" value="SFO21052.1"/>
    <property type="molecule type" value="Genomic_DNA"/>
</dbReference>
<dbReference type="RefSeq" id="WP_074908447.1">
    <property type="nucleotide sequence ID" value="NZ_FOVV01000009.1"/>
</dbReference>
<comment type="similarity">
    <text evidence="2 5">Belongs to the acyl-CoA dehydrogenase family.</text>
</comment>
<dbReference type="PANTHER" id="PTHR42707">
    <property type="entry name" value="ACYL-COA DEHYDROGENASE"/>
    <property type="match status" value="1"/>
</dbReference>
<reference evidence="9 10" key="1">
    <citation type="submission" date="2016-10" db="EMBL/GenBank/DDBJ databases">
        <authorList>
            <person name="Varghese N."/>
            <person name="Submissions S."/>
        </authorList>
    </citation>
    <scope>NUCLEOTIDE SEQUENCE [LARGE SCALE GENOMIC DNA]</scope>
    <source>
        <strain evidence="9 10">BS0292</strain>
    </source>
</reference>
<dbReference type="Gene3D" id="1.20.140.10">
    <property type="entry name" value="Butyryl-CoA Dehydrogenase, subunit A, domain 3"/>
    <property type="match status" value="1"/>
</dbReference>
<evidence type="ECO:0000259" key="8">
    <source>
        <dbReference type="Pfam" id="PF18158"/>
    </source>
</evidence>
<evidence type="ECO:0000256" key="4">
    <source>
        <dbReference type="ARBA" id="ARBA00022827"/>
    </source>
</evidence>
<evidence type="ECO:0000313" key="10">
    <source>
        <dbReference type="Proteomes" id="UP000183083"/>
    </source>
</evidence>
<organism evidence="9 10">
    <name type="scientific">Pseudomonas syringae</name>
    <dbReference type="NCBI Taxonomy" id="317"/>
    <lineage>
        <taxon>Bacteria</taxon>
        <taxon>Pseudomonadati</taxon>
        <taxon>Pseudomonadota</taxon>
        <taxon>Gammaproteobacteria</taxon>
        <taxon>Pseudomonadales</taxon>
        <taxon>Pseudomonadaceae</taxon>
        <taxon>Pseudomonas</taxon>
    </lineage>
</organism>
<evidence type="ECO:0000256" key="3">
    <source>
        <dbReference type="ARBA" id="ARBA00022630"/>
    </source>
</evidence>
<dbReference type="InterPro" id="IPR006089">
    <property type="entry name" value="Acyl-CoA_DH_CS"/>
</dbReference>
<dbReference type="SUPFAM" id="SSF47203">
    <property type="entry name" value="Acyl-CoA dehydrogenase C-terminal domain-like"/>
    <property type="match status" value="1"/>
</dbReference>
<feature type="domain" description="Acyl-CoA oxidase/dehydrogenase middle" evidence="7">
    <location>
        <begin position="182"/>
        <end position="279"/>
    </location>
</feature>
<feature type="domain" description="Acyl-CoA dehydrogenase/oxidase C-terminal" evidence="6">
    <location>
        <begin position="290"/>
        <end position="444"/>
    </location>
</feature>
<dbReference type="Pfam" id="PF00441">
    <property type="entry name" value="Acyl-CoA_dh_1"/>
    <property type="match status" value="1"/>
</dbReference>
<dbReference type="GO" id="GO:0003995">
    <property type="term" value="F:acyl-CoA dehydrogenase activity"/>
    <property type="evidence" value="ECO:0007669"/>
    <property type="project" value="InterPro"/>
</dbReference>
<dbReference type="Pfam" id="PF02770">
    <property type="entry name" value="Acyl-CoA_dh_M"/>
    <property type="match status" value="1"/>
</dbReference>
<dbReference type="InterPro" id="IPR009100">
    <property type="entry name" value="AcylCoA_DH/oxidase_NM_dom_sf"/>
</dbReference>
<dbReference type="PROSITE" id="PS00073">
    <property type="entry name" value="ACYL_COA_DH_2"/>
    <property type="match status" value="1"/>
</dbReference>
<dbReference type="SUPFAM" id="SSF56645">
    <property type="entry name" value="Acyl-CoA dehydrogenase NM domain-like"/>
    <property type="match status" value="1"/>
</dbReference>
<gene>
    <name evidence="9" type="ORF">SAMN05444065_109225</name>
</gene>
<evidence type="ECO:0000256" key="1">
    <source>
        <dbReference type="ARBA" id="ARBA00001974"/>
    </source>
</evidence>
<dbReference type="Gene3D" id="2.40.110.20">
    <property type="match status" value="1"/>
</dbReference>
<dbReference type="AlphaFoldDB" id="A0AB38BVI0"/>
<evidence type="ECO:0000256" key="2">
    <source>
        <dbReference type="ARBA" id="ARBA00009347"/>
    </source>
</evidence>
<evidence type="ECO:0000256" key="5">
    <source>
        <dbReference type="RuleBase" id="RU362125"/>
    </source>
</evidence>
<dbReference type="Pfam" id="PF18158">
    <property type="entry name" value="AidB_N"/>
    <property type="match status" value="1"/>
</dbReference>
<name>A0AB38BVI0_PSESX</name>
<dbReference type="Proteomes" id="UP000183083">
    <property type="component" value="Unassembled WGS sequence"/>
</dbReference>
<evidence type="ECO:0000313" key="9">
    <source>
        <dbReference type="EMBL" id="SFO21052.1"/>
    </source>
</evidence>
<keyword evidence="4 5" id="KW-0274">FAD</keyword>
<comment type="caution">
    <text evidence="9">The sequence shown here is derived from an EMBL/GenBank/DDBJ whole genome shotgun (WGS) entry which is preliminary data.</text>
</comment>